<accession>A0ABU4G850</accession>
<proteinExistence type="predicted"/>
<evidence type="ECO:0000313" key="2">
    <source>
        <dbReference type="Proteomes" id="UP001282284"/>
    </source>
</evidence>
<keyword evidence="2" id="KW-1185">Reference proteome</keyword>
<name>A0ABU4G850_9BACL</name>
<evidence type="ECO:0000313" key="1">
    <source>
        <dbReference type="EMBL" id="MDW0113135.1"/>
    </source>
</evidence>
<sequence>MELYNKENASPTIKNAFDLEWEKGVQQGLEQGLEQGLKQGVKKVVVEMLRKRMPTDFIAEVTHLEKEEIEKMRETLQ</sequence>
<protein>
    <submittedName>
        <fullName evidence="1">Transposase</fullName>
    </submittedName>
</protein>
<dbReference type="RefSeq" id="WP_317943286.1">
    <property type="nucleotide sequence ID" value="NZ_JAUBDI010000005.1"/>
</dbReference>
<comment type="caution">
    <text evidence="1">The sequence shown here is derived from an EMBL/GenBank/DDBJ whole genome shotgun (WGS) entry which is preliminary data.</text>
</comment>
<organism evidence="1 2">
    <name type="scientific">Sporosarcina saromensis</name>
    <dbReference type="NCBI Taxonomy" id="359365"/>
    <lineage>
        <taxon>Bacteria</taxon>
        <taxon>Bacillati</taxon>
        <taxon>Bacillota</taxon>
        <taxon>Bacilli</taxon>
        <taxon>Bacillales</taxon>
        <taxon>Caryophanaceae</taxon>
        <taxon>Sporosarcina</taxon>
    </lineage>
</organism>
<reference evidence="1 2" key="1">
    <citation type="submission" date="2023-06" db="EMBL/GenBank/DDBJ databases">
        <title>Sporosarcina sp. nov., isolated from Korean traditional fermented seafood 'Jeotgal'.</title>
        <authorList>
            <person name="Yang A.I."/>
            <person name="Shin N.-R."/>
        </authorList>
    </citation>
    <scope>NUCLEOTIDE SEQUENCE [LARGE SCALE GENOMIC DNA]</scope>
    <source>
        <strain evidence="1 2">KCTC13119</strain>
    </source>
</reference>
<dbReference type="Proteomes" id="UP001282284">
    <property type="component" value="Unassembled WGS sequence"/>
</dbReference>
<dbReference type="EMBL" id="JAUBDI010000005">
    <property type="protein sequence ID" value="MDW0113135.1"/>
    <property type="molecule type" value="Genomic_DNA"/>
</dbReference>
<gene>
    <name evidence="1" type="ORF">QT711_08045</name>
</gene>